<feature type="non-terminal residue" evidence="2">
    <location>
        <position position="1"/>
    </location>
</feature>
<comment type="caution">
    <text evidence="2">The sequence shown here is derived from an EMBL/GenBank/DDBJ whole genome shotgun (WGS) entry which is preliminary data.</text>
</comment>
<dbReference type="EMBL" id="LAZR01035740">
    <property type="protein sequence ID" value="KKL26699.1"/>
    <property type="molecule type" value="Genomic_DNA"/>
</dbReference>
<protein>
    <submittedName>
        <fullName evidence="2">Uncharacterized protein</fullName>
    </submittedName>
</protein>
<dbReference type="AlphaFoldDB" id="A0A0F9BXV0"/>
<feature type="region of interest" description="Disordered" evidence="1">
    <location>
        <begin position="1"/>
        <end position="23"/>
    </location>
</feature>
<sequence>QGLYQGASSSNGEAPGTVSSTLGEGVYKDGIKDIDITSDMIDEELKAAMWDTVRLVIGSEENCHRVPSHYECQFCEVPKEECPHKVN</sequence>
<name>A0A0F9BXV0_9ZZZZ</name>
<organism evidence="2">
    <name type="scientific">marine sediment metagenome</name>
    <dbReference type="NCBI Taxonomy" id="412755"/>
    <lineage>
        <taxon>unclassified sequences</taxon>
        <taxon>metagenomes</taxon>
        <taxon>ecological metagenomes</taxon>
    </lineage>
</organism>
<feature type="compositionally biased region" description="Polar residues" evidence="1">
    <location>
        <begin position="1"/>
        <end position="22"/>
    </location>
</feature>
<accession>A0A0F9BXV0</accession>
<evidence type="ECO:0000313" key="2">
    <source>
        <dbReference type="EMBL" id="KKL26699.1"/>
    </source>
</evidence>
<proteinExistence type="predicted"/>
<evidence type="ECO:0000256" key="1">
    <source>
        <dbReference type="SAM" id="MobiDB-lite"/>
    </source>
</evidence>
<gene>
    <name evidence="2" type="ORF">LCGC14_2392650</name>
</gene>
<reference evidence="2" key="1">
    <citation type="journal article" date="2015" name="Nature">
        <title>Complex archaea that bridge the gap between prokaryotes and eukaryotes.</title>
        <authorList>
            <person name="Spang A."/>
            <person name="Saw J.H."/>
            <person name="Jorgensen S.L."/>
            <person name="Zaremba-Niedzwiedzka K."/>
            <person name="Martijn J."/>
            <person name="Lind A.E."/>
            <person name="van Eijk R."/>
            <person name="Schleper C."/>
            <person name="Guy L."/>
            <person name="Ettema T.J."/>
        </authorList>
    </citation>
    <scope>NUCLEOTIDE SEQUENCE</scope>
</reference>